<organism evidence="1 2">
    <name type="scientific">Thomasclavelia cocleata</name>
    <dbReference type="NCBI Taxonomy" id="69824"/>
    <lineage>
        <taxon>Bacteria</taxon>
        <taxon>Bacillati</taxon>
        <taxon>Bacillota</taxon>
        <taxon>Erysipelotrichia</taxon>
        <taxon>Erysipelotrichales</taxon>
        <taxon>Coprobacillaceae</taxon>
        <taxon>Thomasclavelia</taxon>
    </lineage>
</organism>
<dbReference type="GeneID" id="78287230"/>
<reference evidence="2" key="1">
    <citation type="submission" date="2016-10" db="EMBL/GenBank/DDBJ databases">
        <authorList>
            <person name="Varghese N."/>
            <person name="Submissions S."/>
        </authorList>
    </citation>
    <scope>NUCLEOTIDE SEQUENCE [LARGE SCALE GENOMIC DNA]</scope>
    <source>
        <strain evidence="2">DSM 1551</strain>
    </source>
</reference>
<dbReference type="AlphaFoldDB" id="A0A1I0BMF2"/>
<dbReference type="Proteomes" id="UP000198558">
    <property type="component" value="Unassembled WGS sequence"/>
</dbReference>
<keyword evidence="2" id="KW-1185">Reference proteome</keyword>
<accession>A0A1I0BMF2</accession>
<dbReference type="EMBL" id="FOIN01000001">
    <property type="protein sequence ID" value="SET08143.1"/>
    <property type="molecule type" value="Genomic_DNA"/>
</dbReference>
<name>A0A1I0BMF2_9FIRM</name>
<protein>
    <submittedName>
        <fullName evidence="1">Uncharacterized protein</fullName>
    </submittedName>
</protein>
<dbReference type="RefSeq" id="WP_092351548.1">
    <property type="nucleotide sequence ID" value="NZ_FOIN01000001.1"/>
</dbReference>
<evidence type="ECO:0000313" key="1">
    <source>
        <dbReference type="EMBL" id="SET08143.1"/>
    </source>
</evidence>
<sequence>MKVKIVRGAKDIDHDALEKIGDYDDEFELIVEGKEFSRVSNRKSEYWFKNQFLIKQDNVKD</sequence>
<evidence type="ECO:0000313" key="2">
    <source>
        <dbReference type="Proteomes" id="UP000198558"/>
    </source>
</evidence>
<gene>
    <name evidence="1" type="ORF">SAMN04489758_101188</name>
</gene>
<proteinExistence type="predicted"/>